<proteinExistence type="predicted"/>
<dbReference type="EMBL" id="CAJNOK010001136">
    <property type="protein sequence ID" value="CAF0795448.1"/>
    <property type="molecule type" value="Genomic_DNA"/>
</dbReference>
<dbReference type="EMBL" id="CAJNOQ010001016">
    <property type="protein sequence ID" value="CAF0860651.1"/>
    <property type="molecule type" value="Genomic_DNA"/>
</dbReference>
<reference evidence="2" key="1">
    <citation type="submission" date="2021-02" db="EMBL/GenBank/DDBJ databases">
        <authorList>
            <person name="Nowell W R."/>
        </authorList>
    </citation>
    <scope>NUCLEOTIDE SEQUENCE</scope>
</reference>
<dbReference type="EMBL" id="CAJOBC010001016">
    <property type="protein sequence ID" value="CAF3648323.1"/>
    <property type="molecule type" value="Genomic_DNA"/>
</dbReference>
<dbReference type="AlphaFoldDB" id="A0A813WW15"/>
<evidence type="ECO:0000313" key="3">
    <source>
        <dbReference type="EMBL" id="CAF3578468.1"/>
    </source>
</evidence>
<sequence>MHAMPSPLRLIPASPMIPTSPMTGVQTFLITLPESMLQQTMTLNPCQYYPDLQQQQLPISFSSLSQHFPQSQCAALMTAASAVMTPHIASSAAATFCAMNTNRTIQVSSPLPSHFINHNHTATSQSSIPFLIQTNQMMSPVPASPVSFIKQQEHIQSQPVPSTSLSPIPFPVMEKQPLPTTTSTTKAITTLTNRLIDLLKSSTWSLPVKVELLDIFGDNAATPESIDYCTSYLTDIAIFLGIRLVKLQLPANDVCPNIWSILWKNRMCYLGYVTHRLVIQQTVECFSLKSAYEYNELLDELIERCGREDFNRKYMNRLIRLFIKAKCLRKYHENSMVLVTMLEGVDNLEEFCLKHDMTLVRLLLIEGFHFEPEEYSLLLCGNDSLVEHVQSFVENWYSNYSLSMCIQDVFAAQQRAYDPFDLDKFCEEMEAFKAYSEVEQMSPVCILNSLQAIVNILSILEQKAADHWCQYHGPFQIISKRSIKQPTAMSQYILLPPSGQQNNCGSDGE</sequence>
<gene>
    <name evidence="2" type="ORF">GPM918_LOCUS6568</name>
    <name evidence="1" type="ORF">OVA965_LOCUS4360</name>
    <name evidence="4" type="ORF">SRO942_LOCUS6568</name>
    <name evidence="3" type="ORF">TMI583_LOCUS4358</name>
</gene>
<dbReference type="Proteomes" id="UP000663829">
    <property type="component" value="Unassembled WGS sequence"/>
</dbReference>
<organism evidence="2 5">
    <name type="scientific">Didymodactylos carnosus</name>
    <dbReference type="NCBI Taxonomy" id="1234261"/>
    <lineage>
        <taxon>Eukaryota</taxon>
        <taxon>Metazoa</taxon>
        <taxon>Spiralia</taxon>
        <taxon>Gnathifera</taxon>
        <taxon>Rotifera</taxon>
        <taxon>Eurotatoria</taxon>
        <taxon>Bdelloidea</taxon>
        <taxon>Philodinida</taxon>
        <taxon>Philodinidae</taxon>
        <taxon>Didymodactylos</taxon>
    </lineage>
</organism>
<dbReference type="Proteomes" id="UP000681722">
    <property type="component" value="Unassembled WGS sequence"/>
</dbReference>
<dbReference type="OrthoDB" id="10000912at2759"/>
<evidence type="ECO:0000313" key="1">
    <source>
        <dbReference type="EMBL" id="CAF0795448.1"/>
    </source>
</evidence>
<dbReference type="Proteomes" id="UP000677228">
    <property type="component" value="Unassembled WGS sequence"/>
</dbReference>
<accession>A0A813WW15</accession>
<evidence type="ECO:0000313" key="2">
    <source>
        <dbReference type="EMBL" id="CAF0860651.1"/>
    </source>
</evidence>
<dbReference type="Gene3D" id="1.20.120.1790">
    <property type="match status" value="1"/>
</dbReference>
<dbReference type="Proteomes" id="UP000682733">
    <property type="component" value="Unassembled WGS sequence"/>
</dbReference>
<comment type="caution">
    <text evidence="2">The sequence shown here is derived from an EMBL/GenBank/DDBJ whole genome shotgun (WGS) entry which is preliminary data.</text>
</comment>
<evidence type="ECO:0000313" key="5">
    <source>
        <dbReference type="Proteomes" id="UP000663829"/>
    </source>
</evidence>
<protein>
    <submittedName>
        <fullName evidence="2">Uncharacterized protein</fullName>
    </submittedName>
</protein>
<keyword evidence="5" id="KW-1185">Reference proteome</keyword>
<dbReference type="EMBL" id="CAJOBA010001136">
    <property type="protein sequence ID" value="CAF3578468.1"/>
    <property type="molecule type" value="Genomic_DNA"/>
</dbReference>
<name>A0A813WW15_9BILA</name>
<evidence type="ECO:0000313" key="4">
    <source>
        <dbReference type="EMBL" id="CAF3648323.1"/>
    </source>
</evidence>